<name>A0A3M9MMZ7_9BACT</name>
<dbReference type="AlphaFoldDB" id="A0A3M9MMZ7"/>
<evidence type="ECO:0008006" key="3">
    <source>
        <dbReference type="Google" id="ProtNLM"/>
    </source>
</evidence>
<proteinExistence type="predicted"/>
<dbReference type="EMBL" id="RJJD01000005">
    <property type="protein sequence ID" value="RNI26914.1"/>
    <property type="molecule type" value="Genomic_DNA"/>
</dbReference>
<reference evidence="1 2" key="1">
    <citation type="submission" date="2018-11" db="EMBL/GenBank/DDBJ databases">
        <title>Rufibacter latericius sp. nov., isolated from water in Baiyang Lake.</title>
        <authorList>
            <person name="Yang Y."/>
        </authorList>
    </citation>
    <scope>NUCLEOTIDE SEQUENCE [LARGE SCALE GENOMIC DNA]</scope>
    <source>
        <strain evidence="1 2">R-22-1c-1</strain>
    </source>
</reference>
<accession>A0A3M9MMZ7</accession>
<comment type="caution">
    <text evidence="1">The sequence shown here is derived from an EMBL/GenBank/DDBJ whole genome shotgun (WGS) entry which is preliminary data.</text>
</comment>
<evidence type="ECO:0000313" key="1">
    <source>
        <dbReference type="EMBL" id="RNI26914.1"/>
    </source>
</evidence>
<evidence type="ECO:0000313" key="2">
    <source>
        <dbReference type="Proteomes" id="UP000272117"/>
    </source>
</evidence>
<protein>
    <recommendedName>
        <fullName evidence="3">Uracil-DNA glycosylase family protein</fullName>
    </recommendedName>
</protein>
<dbReference type="Proteomes" id="UP000272117">
    <property type="component" value="Unassembled WGS sequence"/>
</dbReference>
<dbReference type="Gene3D" id="3.40.470.10">
    <property type="entry name" value="Uracil-DNA glycosylase-like domain"/>
    <property type="match status" value="1"/>
</dbReference>
<keyword evidence="2" id="KW-1185">Reference proteome</keyword>
<organism evidence="1 2">
    <name type="scientific">Rufibacter latericius</name>
    <dbReference type="NCBI Taxonomy" id="2487040"/>
    <lineage>
        <taxon>Bacteria</taxon>
        <taxon>Pseudomonadati</taxon>
        <taxon>Bacteroidota</taxon>
        <taxon>Cytophagia</taxon>
        <taxon>Cytophagales</taxon>
        <taxon>Hymenobacteraceae</taxon>
        <taxon>Rufibacter</taxon>
    </lineage>
</organism>
<dbReference type="InterPro" id="IPR036895">
    <property type="entry name" value="Uracil-DNA_glycosylase-like_sf"/>
</dbReference>
<gene>
    <name evidence="1" type="ORF">EFB08_10585</name>
</gene>
<sequence>MPCNHRFINDLYPDYPLKYLFVGTFNPAWNQPGNNNANWFYGRRTNHFWYIMPQALGMPSLAEYRANRGHLMNWCQQNSIGITDLIECIDDADENNPQHVARINSFLDVDLEAFNQITPTNILSIIEKNKETLCGVYLTRYEHTLHNGQPIHTFWNIVKNRCQELNIQTHGLVTPSGGYFVMTREQKISLWRRAINLNCVKSFMPELQTPQQSDGSKS</sequence>